<dbReference type="GO" id="GO:0005524">
    <property type="term" value="F:ATP binding"/>
    <property type="evidence" value="ECO:0007669"/>
    <property type="project" value="UniProtKB-KW"/>
</dbReference>
<evidence type="ECO:0000313" key="7">
    <source>
        <dbReference type="Proteomes" id="UP001150924"/>
    </source>
</evidence>
<feature type="compositionally biased region" description="Low complexity" evidence="4">
    <location>
        <begin position="405"/>
        <end position="425"/>
    </location>
</feature>
<sequence length="425" mass="45680">MLREHGVTRRDATLFLSHGIGKGSSERAPQGRPAPNPVGGEEDDDERVAGDPLGAYCVDLSAKAAAGKIELLIGRTQEIQRVVQVLCRRRKNNPVLVGEPGVGKTAVVEGLALRVHEGKVPAALLNAKLYALDMGAVLAGTKFRGQFEERLKAVIAALQKDPGAILFIDEIHTIVGAGATSGGTMDASNMLKPALASGELRCIGATTYKDFKQSFERDAALARRFQKVEILEPSVEDTIDILKGLRPAYEEHHAVAYSDEALDLCARLAHKYLRDRHLPDSAIDVMDETGAAVRLGAPPPPPPAAKALQVTFNRAARPRRRRRSRSAPATSRRSSPGWRGSPRSRCRPPTARCCSRSRRACVTWSSGKTRRWPRSRPRSSARAPASAGSTSRSAASSSPAPPASARPSSPSSSRPSWRSRCCAST</sequence>
<organism evidence="6 7">
    <name type="scientific">Nannocystis pusilla</name>
    <dbReference type="NCBI Taxonomy" id="889268"/>
    <lineage>
        <taxon>Bacteria</taxon>
        <taxon>Pseudomonadati</taxon>
        <taxon>Myxococcota</taxon>
        <taxon>Polyangia</taxon>
        <taxon>Nannocystales</taxon>
        <taxon>Nannocystaceae</taxon>
        <taxon>Nannocystis</taxon>
    </lineage>
</organism>
<dbReference type="AlphaFoldDB" id="A0A9X3IVT1"/>
<dbReference type="Proteomes" id="UP001150924">
    <property type="component" value="Unassembled WGS sequence"/>
</dbReference>
<keyword evidence="7" id="KW-1185">Reference proteome</keyword>
<dbReference type="SUPFAM" id="SSF52540">
    <property type="entry name" value="P-loop containing nucleoside triphosphate hydrolases"/>
    <property type="match status" value="1"/>
</dbReference>
<keyword evidence="1" id="KW-0547">Nucleotide-binding</keyword>
<evidence type="ECO:0000256" key="2">
    <source>
        <dbReference type="ARBA" id="ARBA00022840"/>
    </source>
</evidence>
<dbReference type="GO" id="GO:0005737">
    <property type="term" value="C:cytoplasm"/>
    <property type="evidence" value="ECO:0007669"/>
    <property type="project" value="TreeGrafter"/>
</dbReference>
<reference evidence="6" key="1">
    <citation type="submission" date="2022-11" db="EMBL/GenBank/DDBJ databases">
        <title>Minimal conservation of predation-associated metabolite biosynthetic gene clusters underscores biosynthetic potential of Myxococcota including descriptions for ten novel species: Archangium lansinium sp. nov., Myxococcus landrumus sp. nov., Nannocystis bai.</title>
        <authorList>
            <person name="Ahearne A."/>
            <person name="Stevens C."/>
            <person name="Phillips K."/>
        </authorList>
    </citation>
    <scope>NUCLEOTIDE SEQUENCE</scope>
    <source>
        <strain evidence="6">Na p29</strain>
    </source>
</reference>
<evidence type="ECO:0000313" key="6">
    <source>
        <dbReference type="EMBL" id="MCY1004784.1"/>
    </source>
</evidence>
<dbReference type="Gene3D" id="3.40.50.300">
    <property type="entry name" value="P-loop containing nucleotide triphosphate hydrolases"/>
    <property type="match status" value="2"/>
</dbReference>
<feature type="region of interest" description="Disordered" evidence="4">
    <location>
        <begin position="1"/>
        <end position="46"/>
    </location>
</feature>
<feature type="compositionally biased region" description="Low complexity" evidence="4">
    <location>
        <begin position="380"/>
        <end position="398"/>
    </location>
</feature>
<keyword evidence="2" id="KW-0067">ATP-binding</keyword>
<gene>
    <name evidence="6" type="ORF">OV079_04185</name>
</gene>
<dbReference type="SMART" id="SM00382">
    <property type="entry name" value="AAA"/>
    <property type="match status" value="1"/>
</dbReference>
<dbReference type="PROSITE" id="PS00870">
    <property type="entry name" value="CLPAB_1"/>
    <property type="match status" value="1"/>
</dbReference>
<dbReference type="GO" id="GO:0034605">
    <property type="term" value="P:cellular response to heat"/>
    <property type="evidence" value="ECO:0007669"/>
    <property type="project" value="TreeGrafter"/>
</dbReference>
<dbReference type="InterPro" id="IPR050130">
    <property type="entry name" value="ClpA_ClpB"/>
</dbReference>
<dbReference type="InterPro" id="IPR003959">
    <property type="entry name" value="ATPase_AAA_core"/>
</dbReference>
<feature type="compositionally biased region" description="Basic residues" evidence="4">
    <location>
        <begin position="316"/>
        <end position="325"/>
    </location>
</feature>
<dbReference type="InterPro" id="IPR041546">
    <property type="entry name" value="ClpA/ClpB_AAA_lid"/>
</dbReference>
<feature type="region of interest" description="Disordered" evidence="4">
    <location>
        <begin position="365"/>
        <end position="425"/>
    </location>
</feature>
<dbReference type="Pfam" id="PF17871">
    <property type="entry name" value="AAA_lid_9"/>
    <property type="match status" value="1"/>
</dbReference>
<name>A0A9X3IVT1_9BACT</name>
<dbReference type="PANTHER" id="PTHR11638">
    <property type="entry name" value="ATP-DEPENDENT CLP PROTEASE"/>
    <property type="match status" value="1"/>
</dbReference>
<accession>A0A9X3IVT1</accession>
<dbReference type="CDD" id="cd00009">
    <property type="entry name" value="AAA"/>
    <property type="match status" value="1"/>
</dbReference>
<feature type="compositionally biased region" description="Low complexity" evidence="4">
    <location>
        <begin position="326"/>
        <end position="351"/>
    </location>
</feature>
<dbReference type="EMBL" id="JAPNKE010000002">
    <property type="protein sequence ID" value="MCY1004784.1"/>
    <property type="molecule type" value="Genomic_DNA"/>
</dbReference>
<evidence type="ECO:0000256" key="4">
    <source>
        <dbReference type="SAM" id="MobiDB-lite"/>
    </source>
</evidence>
<dbReference type="Pfam" id="PF00004">
    <property type="entry name" value="AAA"/>
    <property type="match status" value="1"/>
</dbReference>
<evidence type="ECO:0000259" key="5">
    <source>
        <dbReference type="SMART" id="SM00382"/>
    </source>
</evidence>
<feature type="compositionally biased region" description="Basic residues" evidence="4">
    <location>
        <begin position="368"/>
        <end position="379"/>
    </location>
</feature>
<comment type="caution">
    <text evidence="6">The sequence shown here is derived from an EMBL/GenBank/DDBJ whole genome shotgun (WGS) entry which is preliminary data.</text>
</comment>
<dbReference type="InterPro" id="IPR018368">
    <property type="entry name" value="ClpA/B_CS1"/>
</dbReference>
<proteinExistence type="predicted"/>
<dbReference type="InterPro" id="IPR027417">
    <property type="entry name" value="P-loop_NTPase"/>
</dbReference>
<evidence type="ECO:0000256" key="1">
    <source>
        <dbReference type="ARBA" id="ARBA00022741"/>
    </source>
</evidence>
<dbReference type="PANTHER" id="PTHR11638:SF111">
    <property type="entry name" value="ATP-DEPENDENT CLP PROTEASE ATP-BINDING SUBUNIT CLPA"/>
    <property type="match status" value="1"/>
</dbReference>
<keyword evidence="3" id="KW-0143">Chaperone</keyword>
<dbReference type="GO" id="GO:0016887">
    <property type="term" value="F:ATP hydrolysis activity"/>
    <property type="evidence" value="ECO:0007669"/>
    <property type="project" value="InterPro"/>
</dbReference>
<protein>
    <submittedName>
        <fullName evidence="6">AAA family ATPase</fullName>
    </submittedName>
</protein>
<evidence type="ECO:0000256" key="3">
    <source>
        <dbReference type="ARBA" id="ARBA00023186"/>
    </source>
</evidence>
<feature type="region of interest" description="Disordered" evidence="4">
    <location>
        <begin position="292"/>
        <end position="351"/>
    </location>
</feature>
<feature type="compositionally biased region" description="Basic and acidic residues" evidence="4">
    <location>
        <begin position="1"/>
        <end position="12"/>
    </location>
</feature>
<feature type="domain" description="AAA+ ATPase" evidence="5">
    <location>
        <begin position="90"/>
        <end position="235"/>
    </location>
</feature>
<dbReference type="InterPro" id="IPR003593">
    <property type="entry name" value="AAA+_ATPase"/>
</dbReference>